<dbReference type="InterPro" id="IPR003677">
    <property type="entry name" value="ANIS5_cation-bd"/>
</dbReference>
<dbReference type="EMBL" id="UYRX01000152">
    <property type="protein sequence ID" value="VDK75670.1"/>
    <property type="molecule type" value="Genomic_DNA"/>
</dbReference>
<dbReference type="OrthoDB" id="5871823at2759"/>
<reference evidence="2 3" key="1">
    <citation type="submission" date="2018-08" db="EMBL/GenBank/DDBJ databases">
        <authorList>
            <person name="Laetsch R D."/>
            <person name="Stevens L."/>
            <person name="Kumar S."/>
            <person name="Blaxter L. M."/>
        </authorList>
    </citation>
    <scope>NUCLEOTIDE SEQUENCE [LARGE SCALE GENOMIC DNA]</scope>
</reference>
<dbReference type="PANTHER" id="PTHR21593:SF36">
    <property type="entry name" value="DUF148 DOMAIN-CONTAINING PROTEIN-RELATED"/>
    <property type="match status" value="1"/>
</dbReference>
<dbReference type="Pfam" id="PF02520">
    <property type="entry name" value="ANIS5_cation-bd"/>
    <property type="match status" value="1"/>
</dbReference>
<name>A0A3P6T8G0_LITSI</name>
<gene>
    <name evidence="2" type="ORF">NLS_LOCUS3011</name>
</gene>
<accession>A0A3P6T8G0</accession>
<sequence length="273" mass="31883">MIQAYFIRVSSGQVNFQELQYRSPHEQQQITSDPFFFSYHTQPHPRIPMPVHGFSRDLYPMSFPNSAKLSSSTRTLLPPTTTTSLLQNPPFQSARMMAGNPPLLLNQKDYISYVAEVKKLDDIVNYVPTTMRNDHNISIYMKPNLPDFLRGTTDDVQRSFYQIISNPNESYQQKQSKLDQLILSLSSKNQELYDQYRRRKDMEEREKRGRIHAIVANMSNKAQAVFAKLSAVMMNPTMKDMDRMNKINDFYESVDEDVKNEFKDKMDGLNWQL</sequence>
<protein>
    <recommendedName>
        <fullName evidence="1">SXP/RAL-2 family protein Ani s 5-like cation-binding domain-containing protein</fullName>
    </recommendedName>
</protein>
<evidence type="ECO:0000259" key="1">
    <source>
        <dbReference type="Pfam" id="PF02520"/>
    </source>
</evidence>
<organism evidence="2 3">
    <name type="scientific">Litomosoides sigmodontis</name>
    <name type="common">Filarial nematode worm</name>
    <dbReference type="NCBI Taxonomy" id="42156"/>
    <lineage>
        <taxon>Eukaryota</taxon>
        <taxon>Metazoa</taxon>
        <taxon>Ecdysozoa</taxon>
        <taxon>Nematoda</taxon>
        <taxon>Chromadorea</taxon>
        <taxon>Rhabditida</taxon>
        <taxon>Spirurina</taxon>
        <taxon>Spiruromorpha</taxon>
        <taxon>Filarioidea</taxon>
        <taxon>Onchocercidae</taxon>
        <taxon>Litomosoides</taxon>
    </lineage>
</organism>
<proteinExistence type="predicted"/>
<dbReference type="Proteomes" id="UP000277928">
    <property type="component" value="Unassembled WGS sequence"/>
</dbReference>
<dbReference type="InterPro" id="IPR052823">
    <property type="entry name" value="SXP/RAL-2_related"/>
</dbReference>
<dbReference type="OMA" id="VLMNPEM"/>
<feature type="domain" description="SXP/RAL-2 family protein Ani s 5-like cation-binding" evidence="1">
    <location>
        <begin position="156"/>
        <end position="259"/>
    </location>
</feature>
<evidence type="ECO:0000313" key="2">
    <source>
        <dbReference type="EMBL" id="VDK75670.1"/>
    </source>
</evidence>
<dbReference type="AlphaFoldDB" id="A0A3P6T8G0"/>
<dbReference type="PANTHER" id="PTHR21593">
    <property type="entry name" value="PRION-LIKE- Q/N-RICH -DOMAIN-BEARING PROTEIN PROTEIN"/>
    <property type="match status" value="1"/>
</dbReference>
<keyword evidence="3" id="KW-1185">Reference proteome</keyword>
<evidence type="ECO:0000313" key="3">
    <source>
        <dbReference type="Proteomes" id="UP000277928"/>
    </source>
</evidence>